<keyword evidence="3" id="KW-1185">Reference proteome</keyword>
<dbReference type="AlphaFoldDB" id="A0A8J3EE75"/>
<dbReference type="RefSeq" id="WP_188903809.1">
    <property type="nucleotide sequence ID" value="NZ_BMKS01000021.1"/>
</dbReference>
<sequence length="146" mass="15634">MAQLASLATLIGAGVSTYANIRQGQQIEKYQRQRARELAAQEAARQQELQIEQQARARERAERLRRTIAAARTRLAAGGVNPDEGSGAALAQGLARDAAAAQADDDALYALRLSTGRSSLLRPDGSLNAYLRAGRSFGTALRSLLD</sequence>
<keyword evidence="1" id="KW-0175">Coiled coil</keyword>
<proteinExistence type="predicted"/>
<organism evidence="2 3">
    <name type="scientific">Caldovatus sediminis</name>
    <dbReference type="NCBI Taxonomy" id="2041189"/>
    <lineage>
        <taxon>Bacteria</taxon>
        <taxon>Pseudomonadati</taxon>
        <taxon>Pseudomonadota</taxon>
        <taxon>Alphaproteobacteria</taxon>
        <taxon>Acetobacterales</taxon>
        <taxon>Roseomonadaceae</taxon>
        <taxon>Caldovatus</taxon>
    </lineage>
</organism>
<protein>
    <submittedName>
        <fullName evidence="2">Uncharacterized protein</fullName>
    </submittedName>
</protein>
<name>A0A8J3EE75_9PROT</name>
<feature type="coiled-coil region" evidence="1">
    <location>
        <begin position="27"/>
        <end position="74"/>
    </location>
</feature>
<comment type="caution">
    <text evidence="2">The sequence shown here is derived from an EMBL/GenBank/DDBJ whole genome shotgun (WGS) entry which is preliminary data.</text>
</comment>
<dbReference type="Proteomes" id="UP000597507">
    <property type="component" value="Unassembled WGS sequence"/>
</dbReference>
<dbReference type="EMBL" id="BMKS01000021">
    <property type="protein sequence ID" value="GGG50147.1"/>
    <property type="molecule type" value="Genomic_DNA"/>
</dbReference>
<evidence type="ECO:0000313" key="3">
    <source>
        <dbReference type="Proteomes" id="UP000597507"/>
    </source>
</evidence>
<evidence type="ECO:0000256" key="1">
    <source>
        <dbReference type="SAM" id="Coils"/>
    </source>
</evidence>
<reference evidence="2 3" key="1">
    <citation type="journal article" date="2014" name="Int. J. Syst. Evol. Microbiol.">
        <title>Complete genome sequence of Corynebacterium casei LMG S-19264T (=DSM 44701T), isolated from a smear-ripened cheese.</title>
        <authorList>
            <consortium name="US DOE Joint Genome Institute (JGI-PGF)"/>
            <person name="Walter F."/>
            <person name="Albersmeier A."/>
            <person name="Kalinowski J."/>
            <person name="Ruckert C."/>
        </authorList>
    </citation>
    <scope>NUCLEOTIDE SEQUENCE [LARGE SCALE GENOMIC DNA]</scope>
    <source>
        <strain evidence="2 3">CGMCC 1.16330</strain>
    </source>
</reference>
<accession>A0A8J3EE75</accession>
<evidence type="ECO:0000313" key="2">
    <source>
        <dbReference type="EMBL" id="GGG50147.1"/>
    </source>
</evidence>
<gene>
    <name evidence="2" type="ORF">GCM10010964_41750</name>
</gene>